<keyword evidence="3" id="KW-1185">Reference proteome</keyword>
<dbReference type="PROSITE" id="PS51257">
    <property type="entry name" value="PROKAR_LIPOPROTEIN"/>
    <property type="match status" value="1"/>
</dbReference>
<dbReference type="InterPro" id="IPR006059">
    <property type="entry name" value="SBP"/>
</dbReference>
<gene>
    <name evidence="2" type="ORF">BST27_02890</name>
</gene>
<evidence type="ECO:0000256" key="1">
    <source>
        <dbReference type="SAM" id="SignalP"/>
    </source>
</evidence>
<comment type="caution">
    <text evidence="2">The sequence shown here is derived from an EMBL/GenBank/DDBJ whole genome shotgun (WGS) entry which is preliminary data.</text>
</comment>
<feature type="chain" id="PRO_5043144251" evidence="1">
    <location>
        <begin position="23"/>
        <end position="437"/>
    </location>
</feature>
<dbReference type="SUPFAM" id="SSF53850">
    <property type="entry name" value="Periplasmic binding protein-like II"/>
    <property type="match status" value="1"/>
</dbReference>
<dbReference type="EMBL" id="MVHT01000005">
    <property type="protein sequence ID" value="ORB10019.1"/>
    <property type="molecule type" value="Genomic_DNA"/>
</dbReference>
<reference evidence="2 3" key="1">
    <citation type="submission" date="2017-02" db="EMBL/GenBank/DDBJ databases">
        <title>The new phylogeny of genus Mycobacterium.</title>
        <authorList>
            <person name="Tortoli E."/>
            <person name="Trovato A."/>
            <person name="Cirillo D.M."/>
        </authorList>
    </citation>
    <scope>NUCLEOTIDE SEQUENCE [LARGE SCALE GENOMIC DNA]</scope>
    <source>
        <strain evidence="2 3">DSM 44049</strain>
    </source>
</reference>
<name>A0A1E3SBJ3_MYCIE</name>
<dbReference type="PROSITE" id="PS51318">
    <property type="entry name" value="TAT"/>
    <property type="match status" value="1"/>
</dbReference>
<dbReference type="InterPro" id="IPR050490">
    <property type="entry name" value="Bact_solute-bd_prot1"/>
</dbReference>
<evidence type="ECO:0000313" key="3">
    <source>
        <dbReference type="Proteomes" id="UP000192739"/>
    </source>
</evidence>
<keyword evidence="1" id="KW-0732">Signal</keyword>
<dbReference type="Pfam" id="PF13416">
    <property type="entry name" value="SBP_bac_8"/>
    <property type="match status" value="1"/>
</dbReference>
<dbReference type="CDD" id="cd14748">
    <property type="entry name" value="PBP2_UgpB"/>
    <property type="match status" value="1"/>
</dbReference>
<proteinExistence type="predicted"/>
<dbReference type="PANTHER" id="PTHR43649:SF30">
    <property type="entry name" value="ABC TRANSPORTER SUBSTRATE-BINDING PROTEIN"/>
    <property type="match status" value="1"/>
</dbReference>
<protein>
    <submittedName>
        <fullName evidence="2">ABC transporter substrate-binding protein</fullName>
    </submittedName>
</protein>
<organism evidence="2 3">
    <name type="scientific">Mycobacterium intermedium</name>
    <dbReference type="NCBI Taxonomy" id="28445"/>
    <lineage>
        <taxon>Bacteria</taxon>
        <taxon>Bacillati</taxon>
        <taxon>Actinomycetota</taxon>
        <taxon>Actinomycetes</taxon>
        <taxon>Mycobacteriales</taxon>
        <taxon>Mycobacteriaceae</taxon>
        <taxon>Mycobacterium</taxon>
        <taxon>Mycobacterium simiae complex</taxon>
    </lineage>
</organism>
<feature type="signal peptide" evidence="1">
    <location>
        <begin position="1"/>
        <end position="22"/>
    </location>
</feature>
<dbReference type="PANTHER" id="PTHR43649">
    <property type="entry name" value="ARABINOSE-BINDING PROTEIN-RELATED"/>
    <property type="match status" value="1"/>
</dbReference>
<dbReference type="Proteomes" id="UP000192739">
    <property type="component" value="Unassembled WGS sequence"/>
</dbReference>
<evidence type="ECO:0000313" key="2">
    <source>
        <dbReference type="EMBL" id="ORB10019.1"/>
    </source>
</evidence>
<sequence>MTNLNRRSFLSLASAAVPGVLAGCAGMGGSVGEKSGSGPITFWSNHPGQSAPMERELIARFQSQFPGLQVKLIDAGADYDEVAQKFNASLIGTDVPDVVVLDDRWWFHFALSGVIAPLDDLFGQVGVDTADYVDSLLADYDFDGRHYALPYSRSTPLFYYNKSDWARAGLPDRGPRSWQEFDEWGPRLQQVVGSGRWAHGWPNADRISWVFEGPNWAFGGAYSDKWTLKFTDPKTIEAGNFYRDSIHRRRYAAIANDNANEFATGIQASTLASTGALVGITHSARVDFGVAPLPTGPGGAPGCPTGGAGLAIPTKLSPERKLNALRFIEFVTNPQNTAYFSQRTGYLPVRKSAVQDPSEQKYLADHPRARVALDQLPHTKPQDYARVFLPGADRIICAGLESIGLEGSDVTATFTDIEKQLSVIYDRQIKRKLPRHG</sequence>
<dbReference type="AlphaFoldDB" id="A0A1E3SBJ3"/>
<dbReference type="OrthoDB" id="2510110at2"/>
<dbReference type="STRING" id="28445.BHQ20_17360"/>
<accession>A0A1E3SBJ3</accession>
<dbReference type="Gene3D" id="3.40.190.10">
    <property type="entry name" value="Periplasmic binding protein-like II"/>
    <property type="match status" value="1"/>
</dbReference>
<dbReference type="InterPro" id="IPR006311">
    <property type="entry name" value="TAT_signal"/>
</dbReference>
<dbReference type="RefSeq" id="WP_069420392.1">
    <property type="nucleotide sequence ID" value="NZ_CBCRZH010000016.1"/>
</dbReference>